<evidence type="ECO:0000256" key="2">
    <source>
        <dbReference type="ARBA" id="ARBA00009477"/>
    </source>
</evidence>
<dbReference type="Proteomes" id="UP000228906">
    <property type="component" value="Unassembled WGS sequence"/>
</dbReference>
<comment type="caution">
    <text evidence="6">The sequence shown here is derived from an EMBL/GenBank/DDBJ whole genome shotgun (WGS) entry which is preliminary data.</text>
</comment>
<sequence length="534" mass="58135">MKKSLIIAIIVLVVIVGGSVSFVLLQPKPSPYEFATVAKQNIIQEVNVTGKVKPAEAVDLAFEKNGKINKIYKEVGQPVSQGEAILSLDSSELQSQLNQAQAQLEIQQINLQTLQKGARPEEISVLQTKLSNAQKTLVDTQSKAASDLANLYDNVTDILHSAYSEADDAVNKQIDDLFSNANTDSPQLTFQTANFQYEISSEQQRVASRDGLKEFKKILENLNSNYADLDLALTTSEQKLAVVRDFLNTLTSALNSSSNLSASTLTAYKGFVNTGRTNINAAITTINTQKQSTASQKITNQQNITTAQNNLDNAQKDLDLKKVAATTEQIQENEAQIKSAQANIQNLAIQIAKTTLRSPLDGIVSKQSVKIGQVITANVIVVSIISQANFQIEANIAEADIAKIQIGNQAKTTLDAYGSDVIFSAQVIKIEPAETVIEGVPTYKTTFNFTKNSDKIKSGMTANIDVLTAQKENVLAVPYRAIIAKNNEKIVRIISGEKIEERKAQLGLRGSDGFVEITSGLNEGEKIITFEKKR</sequence>
<dbReference type="Pfam" id="PF25973">
    <property type="entry name" value="BSH_CzcB"/>
    <property type="match status" value="1"/>
</dbReference>
<dbReference type="PANTHER" id="PTHR32347">
    <property type="entry name" value="EFFLUX SYSTEM COMPONENT YKNX-RELATED"/>
    <property type="match status" value="1"/>
</dbReference>
<proteinExistence type="inferred from homology"/>
<protein>
    <recommendedName>
        <fullName evidence="5">CzcB-like barrel-sandwich hybrid domain-containing protein</fullName>
    </recommendedName>
</protein>
<reference evidence="7" key="1">
    <citation type="submission" date="2017-09" db="EMBL/GenBank/DDBJ databases">
        <title>Depth-based differentiation of microbial function through sediment-hosted aquifers and enrichment of novel symbionts in the deep terrestrial subsurface.</title>
        <authorList>
            <person name="Probst A.J."/>
            <person name="Ladd B."/>
            <person name="Jarett J.K."/>
            <person name="Geller-Mcgrath D.E."/>
            <person name="Sieber C.M.K."/>
            <person name="Emerson J.B."/>
            <person name="Anantharaman K."/>
            <person name="Thomas B.C."/>
            <person name="Malmstrom R."/>
            <person name="Stieglmeier M."/>
            <person name="Klingl A."/>
            <person name="Woyke T."/>
            <person name="Ryan C.M."/>
            <person name="Banfield J.F."/>
        </authorList>
    </citation>
    <scope>NUCLEOTIDE SEQUENCE [LARGE SCALE GENOMIC DNA]</scope>
</reference>
<feature type="coiled-coil region" evidence="4">
    <location>
        <begin position="90"/>
        <end position="117"/>
    </location>
</feature>
<dbReference type="GO" id="GO:0016020">
    <property type="term" value="C:membrane"/>
    <property type="evidence" value="ECO:0007669"/>
    <property type="project" value="InterPro"/>
</dbReference>
<evidence type="ECO:0000256" key="1">
    <source>
        <dbReference type="ARBA" id="ARBA00004196"/>
    </source>
</evidence>
<dbReference type="InterPro" id="IPR050465">
    <property type="entry name" value="UPF0194_transport"/>
</dbReference>
<comment type="similarity">
    <text evidence="2">Belongs to the membrane fusion protein (MFP) (TC 8.A.1) family.</text>
</comment>
<name>A0A2H0UXE8_9BACT</name>
<evidence type="ECO:0000256" key="3">
    <source>
        <dbReference type="ARBA" id="ARBA00023054"/>
    </source>
</evidence>
<accession>A0A2H0UXE8</accession>
<dbReference type="Gene3D" id="2.40.30.170">
    <property type="match status" value="1"/>
</dbReference>
<organism evidence="6 7">
    <name type="scientific">bacterium (Candidatus Gribaldobacteria) CG10_big_fil_rev_8_21_14_0_10_41_12</name>
    <dbReference type="NCBI Taxonomy" id="2014277"/>
    <lineage>
        <taxon>Bacteria</taxon>
        <taxon>Candidatus Gribaldobacteria</taxon>
    </lineage>
</organism>
<dbReference type="InterPro" id="IPR006143">
    <property type="entry name" value="RND_pump_MFP"/>
</dbReference>
<comment type="subcellular location">
    <subcellularLocation>
        <location evidence="1">Cell envelope</location>
    </subcellularLocation>
</comment>
<dbReference type="Gene3D" id="2.40.420.20">
    <property type="match status" value="1"/>
</dbReference>
<evidence type="ECO:0000256" key="4">
    <source>
        <dbReference type="SAM" id="Coils"/>
    </source>
</evidence>
<dbReference type="InterPro" id="IPR058647">
    <property type="entry name" value="BSH_CzcB-like"/>
</dbReference>
<dbReference type="Gene3D" id="2.40.50.100">
    <property type="match status" value="2"/>
</dbReference>
<feature type="domain" description="CzcB-like barrel-sandwich hybrid" evidence="5">
    <location>
        <begin position="65"/>
        <end position="384"/>
    </location>
</feature>
<evidence type="ECO:0000259" key="5">
    <source>
        <dbReference type="Pfam" id="PF25973"/>
    </source>
</evidence>
<evidence type="ECO:0000313" key="7">
    <source>
        <dbReference type="Proteomes" id="UP000228906"/>
    </source>
</evidence>
<dbReference type="GO" id="GO:0030313">
    <property type="term" value="C:cell envelope"/>
    <property type="evidence" value="ECO:0007669"/>
    <property type="project" value="UniProtKB-SubCell"/>
</dbReference>
<feature type="coiled-coil region" evidence="4">
    <location>
        <begin position="212"/>
        <end position="239"/>
    </location>
</feature>
<gene>
    <name evidence="6" type="ORF">COU03_01780</name>
</gene>
<dbReference type="GO" id="GO:0022857">
    <property type="term" value="F:transmembrane transporter activity"/>
    <property type="evidence" value="ECO:0007669"/>
    <property type="project" value="InterPro"/>
</dbReference>
<dbReference type="NCBIfam" id="TIGR01730">
    <property type="entry name" value="RND_mfp"/>
    <property type="match status" value="1"/>
</dbReference>
<dbReference type="EMBL" id="PFAV01000031">
    <property type="protein sequence ID" value="PIR91526.1"/>
    <property type="molecule type" value="Genomic_DNA"/>
</dbReference>
<keyword evidence="3 4" id="KW-0175">Coiled coil</keyword>
<evidence type="ECO:0000313" key="6">
    <source>
        <dbReference type="EMBL" id="PIR91526.1"/>
    </source>
</evidence>
<feature type="coiled-coil region" evidence="4">
    <location>
        <begin position="304"/>
        <end position="357"/>
    </location>
</feature>
<dbReference type="SUPFAM" id="SSF111369">
    <property type="entry name" value="HlyD-like secretion proteins"/>
    <property type="match status" value="2"/>
</dbReference>
<dbReference type="AlphaFoldDB" id="A0A2H0UXE8"/>
<dbReference type="PANTHER" id="PTHR32347:SF23">
    <property type="entry name" value="BLL5650 PROTEIN"/>
    <property type="match status" value="1"/>
</dbReference>